<dbReference type="EMBL" id="VXIS01000568">
    <property type="protein sequence ID" value="KAA8892853.1"/>
    <property type="molecule type" value="Genomic_DNA"/>
</dbReference>
<organism evidence="1 2">
    <name type="scientific">Sphaerosporella brunnea</name>
    <dbReference type="NCBI Taxonomy" id="1250544"/>
    <lineage>
        <taxon>Eukaryota</taxon>
        <taxon>Fungi</taxon>
        <taxon>Dikarya</taxon>
        <taxon>Ascomycota</taxon>
        <taxon>Pezizomycotina</taxon>
        <taxon>Pezizomycetes</taxon>
        <taxon>Pezizales</taxon>
        <taxon>Pyronemataceae</taxon>
        <taxon>Sphaerosporella</taxon>
    </lineage>
</organism>
<reference evidence="1 2" key="1">
    <citation type="submission" date="2019-09" db="EMBL/GenBank/DDBJ databases">
        <title>Draft genome of the ectomycorrhizal ascomycete Sphaerosporella brunnea.</title>
        <authorList>
            <consortium name="DOE Joint Genome Institute"/>
            <person name="Benucci G.M."/>
            <person name="Marozzi G."/>
            <person name="Antonielli L."/>
            <person name="Sanchez S."/>
            <person name="Marco P."/>
            <person name="Wang X."/>
            <person name="Falini L.B."/>
            <person name="Barry K."/>
            <person name="Haridas S."/>
            <person name="Lipzen A."/>
            <person name="Labutti K."/>
            <person name="Grigoriev I.V."/>
            <person name="Murat C."/>
            <person name="Martin F."/>
            <person name="Albertini E."/>
            <person name="Donnini D."/>
            <person name="Bonito G."/>
        </authorList>
    </citation>
    <scope>NUCLEOTIDE SEQUENCE [LARGE SCALE GENOMIC DNA]</scope>
    <source>
        <strain evidence="1 2">Sb_GMNB300</strain>
    </source>
</reference>
<proteinExistence type="predicted"/>
<evidence type="ECO:0000313" key="1">
    <source>
        <dbReference type="EMBL" id="KAA8892853.1"/>
    </source>
</evidence>
<evidence type="ECO:0000313" key="2">
    <source>
        <dbReference type="Proteomes" id="UP000326924"/>
    </source>
</evidence>
<accession>A0A5J5EC87</accession>
<gene>
    <name evidence="1" type="ORF">FN846DRAFT_981541</name>
</gene>
<dbReference type="Proteomes" id="UP000326924">
    <property type="component" value="Unassembled WGS sequence"/>
</dbReference>
<dbReference type="InParanoid" id="A0A5J5EC87"/>
<keyword evidence="2" id="KW-1185">Reference proteome</keyword>
<name>A0A5J5EC87_9PEZI</name>
<sequence length="141" mass="16287">MGTSQPWTTLWTTITCTVHAWYEEYNQRYHDKFHNEEERELFRRCLERPTATLIAKTLAATFCCALCRQTRSRCSVWKSPPPPARAQSSITSAPRSLPSVPVFGFLRYHLNCKERAGTSAEFFLEFMTPEGEAEICAVHFF</sequence>
<protein>
    <submittedName>
        <fullName evidence="1">Uncharacterized protein</fullName>
    </submittedName>
</protein>
<dbReference type="AlphaFoldDB" id="A0A5J5EC87"/>
<comment type="caution">
    <text evidence="1">The sequence shown here is derived from an EMBL/GenBank/DDBJ whole genome shotgun (WGS) entry which is preliminary data.</text>
</comment>